<accession>A0A812JJ93</accession>
<gene>
    <name evidence="2" type="ORF">SNEC2469_LOCUS1877</name>
</gene>
<evidence type="ECO:0000313" key="2">
    <source>
        <dbReference type="EMBL" id="CAE7207528.1"/>
    </source>
</evidence>
<keyword evidence="1" id="KW-0472">Membrane</keyword>
<keyword evidence="3" id="KW-1185">Reference proteome</keyword>
<proteinExistence type="predicted"/>
<dbReference type="EMBL" id="CAJNJA010006235">
    <property type="protein sequence ID" value="CAE7207528.1"/>
    <property type="molecule type" value="Genomic_DNA"/>
</dbReference>
<feature type="non-terminal residue" evidence="2">
    <location>
        <position position="1"/>
    </location>
</feature>
<evidence type="ECO:0000313" key="3">
    <source>
        <dbReference type="Proteomes" id="UP000601435"/>
    </source>
</evidence>
<dbReference type="AlphaFoldDB" id="A0A812JJ93"/>
<comment type="caution">
    <text evidence="2">The sequence shown here is derived from an EMBL/GenBank/DDBJ whole genome shotgun (WGS) entry which is preliminary data.</text>
</comment>
<keyword evidence="1" id="KW-0812">Transmembrane</keyword>
<name>A0A812JJ93_9DINO</name>
<evidence type="ECO:0000256" key="1">
    <source>
        <dbReference type="SAM" id="Phobius"/>
    </source>
</evidence>
<dbReference type="OrthoDB" id="10537531at2759"/>
<feature type="transmembrane region" description="Helical" evidence="1">
    <location>
        <begin position="12"/>
        <end position="35"/>
    </location>
</feature>
<keyword evidence="1" id="KW-1133">Transmembrane helix</keyword>
<dbReference type="Proteomes" id="UP000601435">
    <property type="component" value="Unassembled WGS sequence"/>
</dbReference>
<reference evidence="2" key="1">
    <citation type="submission" date="2021-02" db="EMBL/GenBank/DDBJ databases">
        <authorList>
            <person name="Dougan E. K."/>
            <person name="Rhodes N."/>
            <person name="Thang M."/>
            <person name="Chan C."/>
        </authorList>
    </citation>
    <scope>NUCLEOTIDE SEQUENCE</scope>
</reference>
<protein>
    <submittedName>
        <fullName evidence="2">Uncharacterized protein</fullName>
    </submittedName>
</protein>
<sequence>AMIADAKNKTALMPWVLMHGVFCMLSLAATFSLWISVAGHEAGTTCTKLQELSPTFCAEQSLGWISPAPDGFSASECCHQLLSSTMTTTVTQTTTRTLPSKRALPCLCNASVAELLCETGTGQVCSLLDTEERTEACFAAGTLCTPATSCRTRASLSADCSRFLEESDCSRQAACIWEDAEVTYAYQCWPTESRDAISVGLCAGYLSKSSCNEQIICKWQLLPLGEERCSNGGTWRGCTSSIPSLDHLCSEFKTSPDCATDRFWVFLLRDPSRISQLRFSTLVVCKSVSV</sequence>
<organism evidence="2 3">
    <name type="scientific">Symbiodinium necroappetens</name>
    <dbReference type="NCBI Taxonomy" id="1628268"/>
    <lineage>
        <taxon>Eukaryota</taxon>
        <taxon>Sar</taxon>
        <taxon>Alveolata</taxon>
        <taxon>Dinophyceae</taxon>
        <taxon>Suessiales</taxon>
        <taxon>Symbiodiniaceae</taxon>
        <taxon>Symbiodinium</taxon>
    </lineage>
</organism>